<evidence type="ECO:0000313" key="2">
    <source>
        <dbReference type="EMBL" id="AIQ13494.1"/>
    </source>
</evidence>
<feature type="transmembrane region" description="Helical" evidence="1">
    <location>
        <begin position="98"/>
        <end position="118"/>
    </location>
</feature>
<name>A0A089IX11_PAEDU</name>
<dbReference type="eggNOG" id="COG5662">
    <property type="taxonomic scope" value="Bacteria"/>
</dbReference>
<feature type="transmembrane region" description="Helical" evidence="1">
    <location>
        <begin position="172"/>
        <end position="191"/>
    </location>
</feature>
<dbReference type="AlphaFoldDB" id="A0A089IX11"/>
<evidence type="ECO:0000313" key="3">
    <source>
        <dbReference type="Proteomes" id="UP000029409"/>
    </source>
</evidence>
<dbReference type="KEGG" id="pdu:PDUR_17395"/>
<reference evidence="2 3" key="1">
    <citation type="submission" date="2014-08" db="EMBL/GenBank/DDBJ databases">
        <title>Comparative genomics of the Paenibacillus odorifer group.</title>
        <authorList>
            <person name="den Bakker H.C."/>
            <person name="Tsai Y.-C."/>
            <person name="Martin N."/>
            <person name="Korlach J."/>
            <person name="Wiedmann M."/>
        </authorList>
    </citation>
    <scope>NUCLEOTIDE SEQUENCE [LARGE SCALE GENOMIC DNA]</scope>
    <source>
        <strain evidence="2 3">DSM 1735</strain>
    </source>
</reference>
<organism evidence="2 3">
    <name type="scientific">Paenibacillus durus</name>
    <name type="common">Paenibacillus azotofixans</name>
    <dbReference type="NCBI Taxonomy" id="44251"/>
    <lineage>
        <taxon>Bacteria</taxon>
        <taxon>Bacillati</taxon>
        <taxon>Bacillota</taxon>
        <taxon>Bacilli</taxon>
        <taxon>Bacillales</taxon>
        <taxon>Paenibacillaceae</taxon>
        <taxon>Paenibacillus</taxon>
    </lineage>
</organism>
<sequence>MNCREAQNLIPLLWDAPPGKPERIRLLQHISGCSYCAAEWEMWEESSRLIKDMKSEMSEERAEAINARVMERIYLESPWLMPGDGRSAGKPSIFRRRISLWIACFLAVFLCSLLYYTMVQTPGNTTMAQSGIMPTGIAGSSNDWQSVYPVTSGGSQIIEPLVVSMGPTHPQYWMLLSMLGVGLSIFSLARLNRYRRH</sequence>
<dbReference type="EMBL" id="CP009288">
    <property type="protein sequence ID" value="AIQ13494.1"/>
    <property type="molecule type" value="Genomic_DNA"/>
</dbReference>
<accession>A0A089IX11</accession>
<gene>
    <name evidence="2" type="ORF">PDUR_17395</name>
</gene>
<keyword evidence="1" id="KW-0812">Transmembrane</keyword>
<keyword evidence="1" id="KW-0472">Membrane</keyword>
<dbReference type="RefSeq" id="WP_042207297.1">
    <property type="nucleotide sequence ID" value="NZ_CP009288.1"/>
</dbReference>
<evidence type="ECO:0000256" key="1">
    <source>
        <dbReference type="SAM" id="Phobius"/>
    </source>
</evidence>
<dbReference type="Proteomes" id="UP000029409">
    <property type="component" value="Chromosome"/>
</dbReference>
<proteinExistence type="predicted"/>
<protein>
    <submittedName>
        <fullName evidence="2">Uncharacterized protein</fullName>
    </submittedName>
</protein>
<dbReference type="STRING" id="44251.PDUR_17395"/>
<keyword evidence="3" id="KW-1185">Reference proteome</keyword>
<keyword evidence="1" id="KW-1133">Transmembrane helix</keyword>
<dbReference type="OrthoDB" id="2679416at2"/>